<dbReference type="EMBL" id="MSIF01000004">
    <property type="protein sequence ID" value="OLF11679.1"/>
    <property type="molecule type" value="Genomic_DNA"/>
</dbReference>
<accession>A0A7Z0WPQ8</accession>
<gene>
    <name evidence="3" type="ORF">BLA60_12170</name>
</gene>
<dbReference type="OrthoDB" id="668782at2"/>
<protein>
    <recommendedName>
        <fullName evidence="2">YCII-related domain-containing protein</fullName>
    </recommendedName>
</protein>
<comment type="caution">
    <text evidence="3">The sequence shown here is derived from an EMBL/GenBank/DDBJ whole genome shotgun (WGS) entry which is preliminary data.</text>
</comment>
<dbReference type="InterPro" id="IPR011008">
    <property type="entry name" value="Dimeric_a/b-barrel"/>
</dbReference>
<dbReference type="Pfam" id="PF03795">
    <property type="entry name" value="YCII"/>
    <property type="match status" value="1"/>
</dbReference>
<sequence length="136" mass="14622">MRYLLLVYNCDRPEPTDERYEETMARVNAFADECRARGALVADAPLHLEGAATTVRVGAGGTLVTDGPFVETHEHLGGYYLLDCRDLDEALELAGRWPMTERGAIEVRPVASMSGLDARPREVTGAATDTAVAAGG</sequence>
<evidence type="ECO:0000313" key="4">
    <source>
        <dbReference type="Proteomes" id="UP000185696"/>
    </source>
</evidence>
<proteinExistence type="inferred from homology"/>
<dbReference type="PANTHER" id="PTHR35174:SF3">
    <property type="entry name" value="BLL7171 PROTEIN"/>
    <property type="match status" value="1"/>
</dbReference>
<evidence type="ECO:0000259" key="2">
    <source>
        <dbReference type="Pfam" id="PF03795"/>
    </source>
</evidence>
<name>A0A7Z0WPQ8_9PSEU</name>
<dbReference type="AlphaFoldDB" id="A0A7Z0WPQ8"/>
<feature type="domain" description="YCII-related" evidence="2">
    <location>
        <begin position="1"/>
        <end position="113"/>
    </location>
</feature>
<dbReference type="PANTHER" id="PTHR35174">
    <property type="entry name" value="BLL7171 PROTEIN-RELATED"/>
    <property type="match status" value="1"/>
</dbReference>
<dbReference type="SUPFAM" id="SSF54909">
    <property type="entry name" value="Dimeric alpha+beta barrel"/>
    <property type="match status" value="1"/>
</dbReference>
<evidence type="ECO:0000256" key="1">
    <source>
        <dbReference type="ARBA" id="ARBA00007689"/>
    </source>
</evidence>
<dbReference type="Proteomes" id="UP000185696">
    <property type="component" value="Unassembled WGS sequence"/>
</dbReference>
<dbReference type="Gene3D" id="3.30.70.1060">
    <property type="entry name" value="Dimeric alpha+beta barrel"/>
    <property type="match status" value="1"/>
</dbReference>
<dbReference type="RefSeq" id="WP_075132914.1">
    <property type="nucleotide sequence ID" value="NZ_MSIF01000004.1"/>
</dbReference>
<keyword evidence="4" id="KW-1185">Reference proteome</keyword>
<evidence type="ECO:0000313" key="3">
    <source>
        <dbReference type="EMBL" id="OLF11679.1"/>
    </source>
</evidence>
<reference evidence="3 4" key="1">
    <citation type="submission" date="2016-12" db="EMBL/GenBank/DDBJ databases">
        <title>The draft genome sequence of Actinophytocola xinjiangensis.</title>
        <authorList>
            <person name="Wang W."/>
            <person name="Yuan L."/>
        </authorList>
    </citation>
    <scope>NUCLEOTIDE SEQUENCE [LARGE SCALE GENOMIC DNA]</scope>
    <source>
        <strain evidence="3 4">CGMCC 4.4663</strain>
    </source>
</reference>
<comment type="similarity">
    <text evidence="1">Belongs to the YciI family.</text>
</comment>
<dbReference type="InterPro" id="IPR005545">
    <property type="entry name" value="YCII"/>
</dbReference>
<organism evidence="3 4">
    <name type="scientific">Actinophytocola xinjiangensis</name>
    <dbReference type="NCBI Taxonomy" id="485602"/>
    <lineage>
        <taxon>Bacteria</taxon>
        <taxon>Bacillati</taxon>
        <taxon>Actinomycetota</taxon>
        <taxon>Actinomycetes</taxon>
        <taxon>Pseudonocardiales</taxon>
        <taxon>Pseudonocardiaceae</taxon>
    </lineage>
</organism>